<keyword evidence="6 10" id="KW-0063">Aspartyl esterase</keyword>
<dbReference type="PROSITE" id="PS00503">
    <property type="entry name" value="PECTINESTERASE_2"/>
    <property type="match status" value="1"/>
</dbReference>
<dbReference type="OMA" id="HNFFTVE"/>
<dbReference type="SUPFAM" id="SSF101148">
    <property type="entry name" value="Plant invertase/pectin methylesterase inhibitor"/>
    <property type="match status" value="1"/>
</dbReference>
<keyword evidence="10" id="KW-0134">Cell wall</keyword>
<comment type="similarity">
    <text evidence="2">In the N-terminal section; belongs to the PMEI family.</text>
</comment>
<keyword evidence="7" id="KW-1015">Disulfide bond</keyword>
<dbReference type="UniPathway" id="UPA00545">
    <property type="reaction ID" value="UER00823"/>
</dbReference>
<dbReference type="Proteomes" id="UP000189703">
    <property type="component" value="Unplaced"/>
</dbReference>
<evidence type="ECO:0000256" key="10">
    <source>
        <dbReference type="RuleBase" id="RU000589"/>
    </source>
</evidence>
<dbReference type="NCBIfam" id="TIGR01614">
    <property type="entry name" value="PME_inhib"/>
    <property type="match status" value="1"/>
</dbReference>
<feature type="active site" evidence="9">
    <location>
        <position position="418"/>
    </location>
</feature>
<evidence type="ECO:0000256" key="4">
    <source>
        <dbReference type="ARBA" id="ARBA00013229"/>
    </source>
</evidence>
<evidence type="ECO:0000256" key="6">
    <source>
        <dbReference type="ARBA" id="ARBA00023085"/>
    </source>
</evidence>
<keyword evidence="13" id="KW-1185">Reference proteome</keyword>
<reference evidence="14" key="1">
    <citation type="submission" date="2025-08" db="UniProtKB">
        <authorList>
            <consortium name="RefSeq"/>
        </authorList>
    </citation>
    <scope>IDENTIFICATION</scope>
</reference>
<dbReference type="InterPro" id="IPR012334">
    <property type="entry name" value="Pectin_lyas_fold"/>
</dbReference>
<organism evidence="13 14">
    <name type="scientific">Nelumbo nucifera</name>
    <name type="common">Sacred lotus</name>
    <dbReference type="NCBI Taxonomy" id="4432"/>
    <lineage>
        <taxon>Eukaryota</taxon>
        <taxon>Viridiplantae</taxon>
        <taxon>Streptophyta</taxon>
        <taxon>Embryophyta</taxon>
        <taxon>Tracheophyta</taxon>
        <taxon>Spermatophyta</taxon>
        <taxon>Magnoliopsida</taxon>
        <taxon>Proteales</taxon>
        <taxon>Nelumbonaceae</taxon>
        <taxon>Nelumbo</taxon>
    </lineage>
</organism>
<keyword evidence="11" id="KW-0472">Membrane</keyword>
<comment type="function">
    <text evidence="10">Acts in the modification of cell walls via demethylesterification of cell wall pectin.</text>
</comment>
<dbReference type="eggNOG" id="ENOG502QVK0">
    <property type="taxonomic scope" value="Eukaryota"/>
</dbReference>
<dbReference type="GeneID" id="104609247"/>
<dbReference type="AlphaFoldDB" id="A0A1U8AZI7"/>
<dbReference type="Gene3D" id="1.20.140.40">
    <property type="entry name" value="Invertase/pectin methylesterase inhibitor family protein"/>
    <property type="match status" value="1"/>
</dbReference>
<keyword evidence="11" id="KW-0812">Transmembrane</keyword>
<dbReference type="PANTHER" id="PTHR31707">
    <property type="entry name" value="PECTINESTERASE"/>
    <property type="match status" value="1"/>
</dbReference>
<dbReference type="FunFam" id="1.20.140.40:FF:000010">
    <property type="entry name" value="Pectinesterase"/>
    <property type="match status" value="1"/>
</dbReference>
<dbReference type="GO" id="GO:0042545">
    <property type="term" value="P:cell wall modification"/>
    <property type="evidence" value="ECO:0007669"/>
    <property type="project" value="UniProtKB-UniRule"/>
</dbReference>
<evidence type="ECO:0000256" key="8">
    <source>
        <dbReference type="ARBA" id="ARBA00023180"/>
    </source>
</evidence>
<dbReference type="PROSITE" id="PS00800">
    <property type="entry name" value="PECTINESTERASE_1"/>
    <property type="match status" value="1"/>
</dbReference>
<dbReference type="InParanoid" id="A0A1U8AZI7"/>
<evidence type="ECO:0000256" key="3">
    <source>
        <dbReference type="ARBA" id="ARBA00007786"/>
    </source>
</evidence>
<dbReference type="FunCoup" id="A0A1U8AZI7">
    <property type="interactions" value="550"/>
</dbReference>
<dbReference type="InterPro" id="IPR035513">
    <property type="entry name" value="Invertase/methylesterase_inhib"/>
</dbReference>
<dbReference type="EC" id="3.1.1.11" evidence="4 10"/>
<dbReference type="FunFam" id="2.160.20.10:FF:000001">
    <property type="entry name" value="Pectinesterase"/>
    <property type="match status" value="1"/>
</dbReference>
<dbReference type="Pfam" id="PF01095">
    <property type="entry name" value="Pectinesterase"/>
    <property type="match status" value="1"/>
</dbReference>
<dbReference type="GO" id="GO:0046910">
    <property type="term" value="F:pectinesterase inhibitor activity"/>
    <property type="evidence" value="ECO:0000318"/>
    <property type="project" value="GO_Central"/>
</dbReference>
<protein>
    <recommendedName>
        <fullName evidence="4 10">Pectinesterase</fullName>
        <ecNumber evidence="4 10">3.1.1.11</ecNumber>
    </recommendedName>
</protein>
<dbReference type="InterPro" id="IPR000070">
    <property type="entry name" value="Pectinesterase_cat"/>
</dbReference>
<comment type="pathway">
    <text evidence="1 10">Glycan metabolism; pectin degradation; 2-dehydro-3-deoxy-D-gluconate from pectin: step 1/5.</text>
</comment>
<evidence type="ECO:0000256" key="11">
    <source>
        <dbReference type="SAM" id="Phobius"/>
    </source>
</evidence>
<sequence>MAGIKESFSGISDSGSRISISNKKKKIFLFLIASFLLVASVIGIVAGVASRKNSSKIPSSAHAILKSSCSSTLYPDLCYSAIATVPGAADNLSTQKDVIEISLNITTTAVEHNYFTIKKLLAHEKLTEREKTALHDCLEMVDETLDELHETAEDLKQYPNKKSLDEHAEDLKILLSAAMTNQDTCIDGFSHEQADKEVRNALLKGQEHVYHMCSNALAMIKNMTDTDMAEEKLKMGRKLGESTGEIDGFPGWLSAGDRRLLQASTVTPDVTVASDGSGNYKTVSEAVAAAPINSNKRYIIRIKAGVYKENVDVSKKKKNIMFVGDGRKNTIITGSRNVVDGSTTFHSATVAAVGEGFLARDITFQNTAGPSKHQAVALRVGSDKSAFYRCDMLAYQDTLYVHSLRQFYVDCLIVGTVDFIFGNAAAVFQNCDIHARRPNSGQKNMLTAQGRDDPNQNTGIVIQNCRIAATSDLQAVKSSFPTYLGRPWKEYSRTVIMQSTISDVIHPAGWHEWSGNFALTTLYYAEYQNTGPGAATANRVSWKGYKVITSATEALRFTVSNFIAGGSWLGSTGFPFSSGL</sequence>
<dbReference type="KEGG" id="nnu:104609247"/>
<feature type="transmembrane region" description="Helical" evidence="11">
    <location>
        <begin position="27"/>
        <end position="49"/>
    </location>
</feature>
<keyword evidence="5 10" id="KW-0378">Hydrolase</keyword>
<evidence type="ECO:0000256" key="2">
    <source>
        <dbReference type="ARBA" id="ARBA00006027"/>
    </source>
</evidence>
<dbReference type="SUPFAM" id="SSF51126">
    <property type="entry name" value="Pectin lyase-like"/>
    <property type="match status" value="1"/>
</dbReference>
<dbReference type="STRING" id="4432.A0A1U8AZI7"/>
<keyword evidence="11" id="KW-1133">Transmembrane helix</keyword>
<proteinExistence type="inferred from homology"/>
<dbReference type="InterPro" id="IPR018040">
    <property type="entry name" value="Pectinesterase_Tyr_AS"/>
</dbReference>
<evidence type="ECO:0000313" key="14">
    <source>
        <dbReference type="RefSeq" id="XP_010273801.1"/>
    </source>
</evidence>
<keyword evidence="10" id="KW-0964">Secreted</keyword>
<evidence type="ECO:0000256" key="9">
    <source>
        <dbReference type="PROSITE-ProRule" id="PRU10040"/>
    </source>
</evidence>
<keyword evidence="8" id="KW-0325">Glycoprotein</keyword>
<gene>
    <name evidence="14" type="primary">LOC104609247</name>
</gene>
<dbReference type="GO" id="GO:0045490">
    <property type="term" value="P:pectin catabolic process"/>
    <property type="evidence" value="ECO:0007669"/>
    <property type="project" value="UniProtKB-UniRule"/>
</dbReference>
<evidence type="ECO:0000256" key="1">
    <source>
        <dbReference type="ARBA" id="ARBA00005184"/>
    </source>
</evidence>
<name>A0A1U8AZI7_NELNU</name>
<dbReference type="RefSeq" id="XP_010273801.1">
    <property type="nucleotide sequence ID" value="XM_010275499.2"/>
</dbReference>
<comment type="subcellular location">
    <subcellularLocation>
        <location evidence="10">Secreted</location>
        <location evidence="10">Cell wall</location>
    </subcellularLocation>
</comment>
<dbReference type="OrthoDB" id="2019149at2759"/>
<dbReference type="CDD" id="cd15798">
    <property type="entry name" value="PMEI-like_3"/>
    <property type="match status" value="1"/>
</dbReference>
<evidence type="ECO:0000313" key="13">
    <source>
        <dbReference type="Proteomes" id="UP000189703"/>
    </source>
</evidence>
<evidence type="ECO:0000259" key="12">
    <source>
        <dbReference type="SMART" id="SM00856"/>
    </source>
</evidence>
<feature type="domain" description="Pectinesterase inhibitor" evidence="12">
    <location>
        <begin position="60"/>
        <end position="219"/>
    </location>
</feature>
<dbReference type="InterPro" id="IPR011050">
    <property type="entry name" value="Pectin_lyase_fold/virulence"/>
</dbReference>
<dbReference type="GO" id="GO:0030599">
    <property type="term" value="F:pectinesterase activity"/>
    <property type="evidence" value="ECO:0000318"/>
    <property type="project" value="GO_Central"/>
</dbReference>
<comment type="catalytic activity">
    <reaction evidence="10">
        <text>[(1-&gt;4)-alpha-D-galacturonosyl methyl ester](n) + n H2O = [(1-&gt;4)-alpha-D-galacturonosyl](n) + n methanol + n H(+)</text>
        <dbReference type="Rhea" id="RHEA:22380"/>
        <dbReference type="Rhea" id="RHEA-COMP:14570"/>
        <dbReference type="Rhea" id="RHEA-COMP:14573"/>
        <dbReference type="ChEBI" id="CHEBI:15377"/>
        <dbReference type="ChEBI" id="CHEBI:15378"/>
        <dbReference type="ChEBI" id="CHEBI:17790"/>
        <dbReference type="ChEBI" id="CHEBI:140522"/>
        <dbReference type="ChEBI" id="CHEBI:140523"/>
        <dbReference type="EC" id="3.1.1.11"/>
    </reaction>
</comment>
<dbReference type="InterPro" id="IPR033131">
    <property type="entry name" value="Pectinesterase_Asp_AS"/>
</dbReference>
<dbReference type="SMART" id="SM00856">
    <property type="entry name" value="PMEI"/>
    <property type="match status" value="1"/>
</dbReference>
<evidence type="ECO:0000256" key="7">
    <source>
        <dbReference type="ARBA" id="ARBA00023157"/>
    </source>
</evidence>
<dbReference type="InterPro" id="IPR006501">
    <property type="entry name" value="Pectinesterase_inhib_dom"/>
</dbReference>
<accession>A0A1U8AZI7</accession>
<dbReference type="Gene3D" id="2.160.20.10">
    <property type="entry name" value="Single-stranded right-handed beta-helix, Pectin lyase-like"/>
    <property type="match status" value="1"/>
</dbReference>
<dbReference type="Pfam" id="PF04043">
    <property type="entry name" value="PMEI"/>
    <property type="match status" value="1"/>
</dbReference>
<keyword evidence="10" id="KW-0961">Cell wall biogenesis/degradation</keyword>
<comment type="similarity">
    <text evidence="3">In the C-terminal section; belongs to the pectinesterase family.</text>
</comment>
<evidence type="ECO:0000256" key="5">
    <source>
        <dbReference type="ARBA" id="ARBA00022801"/>
    </source>
</evidence>